<evidence type="ECO:0000259" key="4">
    <source>
        <dbReference type="SMART" id="SM00736"/>
    </source>
</evidence>
<organism evidence="5 6">
    <name type="scientific">Pisolithus microcarpus 441</name>
    <dbReference type="NCBI Taxonomy" id="765257"/>
    <lineage>
        <taxon>Eukaryota</taxon>
        <taxon>Fungi</taxon>
        <taxon>Dikarya</taxon>
        <taxon>Basidiomycota</taxon>
        <taxon>Agaricomycotina</taxon>
        <taxon>Agaricomycetes</taxon>
        <taxon>Agaricomycetidae</taxon>
        <taxon>Boletales</taxon>
        <taxon>Sclerodermatineae</taxon>
        <taxon>Pisolithaceae</taxon>
        <taxon>Pisolithus</taxon>
    </lineage>
</organism>
<dbReference type="SMART" id="SM00736">
    <property type="entry name" value="CADG"/>
    <property type="match status" value="2"/>
</dbReference>
<keyword evidence="6" id="KW-1185">Reference proteome</keyword>
<dbReference type="STRING" id="765257.A0A0C9ZLR2"/>
<feature type="signal peptide" evidence="3">
    <location>
        <begin position="1"/>
        <end position="17"/>
    </location>
</feature>
<dbReference type="GO" id="GO:0043236">
    <property type="term" value="F:laminin binding"/>
    <property type="evidence" value="ECO:0007669"/>
    <property type="project" value="TreeGrafter"/>
</dbReference>
<dbReference type="InterPro" id="IPR006644">
    <property type="entry name" value="Cadg"/>
</dbReference>
<dbReference type="EMBL" id="KN833759">
    <property type="protein sequence ID" value="KIK20798.1"/>
    <property type="molecule type" value="Genomic_DNA"/>
</dbReference>
<dbReference type="Proteomes" id="UP000054018">
    <property type="component" value="Unassembled WGS sequence"/>
</dbReference>
<proteinExistence type="predicted"/>
<feature type="chain" id="PRO_5002218101" description="Dystroglycan-type cadherin-like domain-containing protein" evidence="3">
    <location>
        <begin position="18"/>
        <end position="916"/>
    </location>
</feature>
<keyword evidence="2" id="KW-0472">Membrane</keyword>
<sequence>MLVTSVWLFAVVYVVLGAVIVENPLNGQFPLIARRGQAFSWTMSSKTFASTLGRPLLYSASGLPDWLSFDGNTLMFSGIPGIADGNAQQITVTASDMQSTNTSSFVLYVGSISASTVQKNISQQFYEGNPTLSAAYLLAPGSALSTGNPALRVPFSWSFSIGFRGDVFSPSSGLYYGALLSDRTPLPPWIVFDPSLLTFDGVAPSQSGVSPLTIEIALFASELEGYSSDCIAFDLIVADHELSTQQGLPTIDAVSGSQFNITVDTPADLSGVLVDGNPIQPANVSDLQVDVSAFPDWFKYDANTKTLFGYAPDSWKDRVNGQPRLPVKLTSTFNQTLHTSMSVAIGTSFFSAYYVGILKGDPGDDIHFDLTPYVSKSEALYHDVTLSASFEPEEARNFFAFDPSRAQLTGYIPLDSDIADIRVDFVAYSSAKHSTSHAVLSLISPMLAKERSTESGGLSRSRTVLMLSLVFGIVGGALLAGAIVFIRWYVRRRRSTTVGEGARVWTAGLWRYGAHRGEKRACDHCQAEQGYITNAETGIGSTSDATEVRRDRSFSTISADENFGVELQRFPRGADMMGQTPPADDVTKKRCFFRRIGDTIRSLSTSFWRSSSQGTDLSKPISIQVTRAEVSSSEEIYHTEPPTSISYNEDDVADSGLTSLTASPSDSASTRPVPRRRADFAPPHALQGFPAPSLTTLLHDSAPINNMGKFARSHNIPVQSPGAIQVAERARVERSTALSPRPLPPNPQPDVRGLGCHTFQSYEKGGTHRTHPPSLDDIDLAMHYVHTLGESSKVPPVTSSQSLESSHWGQDYSRSQVNSVPRFLVRVAEKFKFGIPIQISGGQRRKLEARLVSGDALPAFMQVELKSYGSSNGRKRAVEFYGVPAEDDIGELHIGIFNMENDECLVRVVVEVIGGN</sequence>
<dbReference type="AlphaFoldDB" id="A0A0C9ZLR2"/>
<dbReference type="GO" id="GO:0005509">
    <property type="term" value="F:calcium ion binding"/>
    <property type="evidence" value="ECO:0007669"/>
    <property type="project" value="InterPro"/>
</dbReference>
<reference evidence="5 6" key="1">
    <citation type="submission" date="2014-04" db="EMBL/GenBank/DDBJ databases">
        <authorList>
            <consortium name="DOE Joint Genome Institute"/>
            <person name="Kuo A."/>
            <person name="Kohler A."/>
            <person name="Costa M.D."/>
            <person name="Nagy L.G."/>
            <person name="Floudas D."/>
            <person name="Copeland A."/>
            <person name="Barry K.W."/>
            <person name="Cichocki N."/>
            <person name="Veneault-Fourrey C."/>
            <person name="LaButti K."/>
            <person name="Lindquist E.A."/>
            <person name="Lipzen A."/>
            <person name="Lundell T."/>
            <person name="Morin E."/>
            <person name="Murat C."/>
            <person name="Sun H."/>
            <person name="Tunlid A."/>
            <person name="Henrissat B."/>
            <person name="Grigoriev I.V."/>
            <person name="Hibbett D.S."/>
            <person name="Martin F."/>
            <person name="Nordberg H.P."/>
            <person name="Cantor M.N."/>
            <person name="Hua S.X."/>
        </authorList>
    </citation>
    <scope>NUCLEOTIDE SEQUENCE [LARGE SCALE GENOMIC DNA]</scope>
    <source>
        <strain evidence="5 6">441</strain>
    </source>
</reference>
<feature type="domain" description="Dystroglycan-type cadherin-like" evidence="4">
    <location>
        <begin position="20"/>
        <end position="116"/>
    </location>
</feature>
<dbReference type="PANTHER" id="PTHR21559:SF21">
    <property type="entry name" value="DYSTROGLYCAN 1"/>
    <property type="match status" value="1"/>
</dbReference>
<dbReference type="PANTHER" id="PTHR21559">
    <property type="entry name" value="DYSTROGLYCAN-RELATED"/>
    <property type="match status" value="1"/>
</dbReference>
<dbReference type="HOGENOM" id="CLU_012975_0_0_1"/>
<reference evidence="6" key="2">
    <citation type="submission" date="2015-01" db="EMBL/GenBank/DDBJ databases">
        <title>Evolutionary Origins and Diversification of the Mycorrhizal Mutualists.</title>
        <authorList>
            <consortium name="DOE Joint Genome Institute"/>
            <consortium name="Mycorrhizal Genomics Consortium"/>
            <person name="Kohler A."/>
            <person name="Kuo A."/>
            <person name="Nagy L.G."/>
            <person name="Floudas D."/>
            <person name="Copeland A."/>
            <person name="Barry K.W."/>
            <person name="Cichocki N."/>
            <person name="Veneault-Fourrey C."/>
            <person name="LaButti K."/>
            <person name="Lindquist E.A."/>
            <person name="Lipzen A."/>
            <person name="Lundell T."/>
            <person name="Morin E."/>
            <person name="Murat C."/>
            <person name="Riley R."/>
            <person name="Ohm R."/>
            <person name="Sun H."/>
            <person name="Tunlid A."/>
            <person name="Henrissat B."/>
            <person name="Grigoriev I.V."/>
            <person name="Hibbett D.S."/>
            <person name="Martin F."/>
        </authorList>
    </citation>
    <scope>NUCLEOTIDE SEQUENCE [LARGE SCALE GENOMIC DNA]</scope>
    <source>
        <strain evidence="6">441</strain>
    </source>
</reference>
<evidence type="ECO:0000256" key="3">
    <source>
        <dbReference type="SAM" id="SignalP"/>
    </source>
</evidence>
<feature type="transmembrane region" description="Helical" evidence="2">
    <location>
        <begin position="464"/>
        <end position="486"/>
    </location>
</feature>
<dbReference type="Pfam" id="PF05345">
    <property type="entry name" value="He_PIG"/>
    <property type="match status" value="1"/>
</dbReference>
<evidence type="ECO:0000313" key="6">
    <source>
        <dbReference type="Proteomes" id="UP000054018"/>
    </source>
</evidence>
<gene>
    <name evidence="5" type="ORF">PISMIDRAFT_105175</name>
</gene>
<dbReference type="InterPro" id="IPR013783">
    <property type="entry name" value="Ig-like_fold"/>
</dbReference>
<feature type="domain" description="Dystroglycan-type cadherin-like" evidence="4">
    <location>
        <begin position="150"/>
        <end position="244"/>
    </location>
</feature>
<dbReference type="InterPro" id="IPR015919">
    <property type="entry name" value="Cadherin-like_sf"/>
</dbReference>
<accession>A0A0C9ZLR2</accession>
<keyword evidence="3" id="KW-0732">Signal</keyword>
<feature type="region of interest" description="Disordered" evidence="1">
    <location>
        <begin position="628"/>
        <end position="687"/>
    </location>
</feature>
<dbReference type="SUPFAM" id="SSF49313">
    <property type="entry name" value="Cadherin-like"/>
    <property type="match status" value="2"/>
</dbReference>
<keyword evidence="2" id="KW-0812">Transmembrane</keyword>
<keyword evidence="2" id="KW-1133">Transmembrane helix</keyword>
<feature type="compositionally biased region" description="Polar residues" evidence="1">
    <location>
        <begin position="656"/>
        <end position="670"/>
    </location>
</feature>
<dbReference type="Gene3D" id="2.60.40.10">
    <property type="entry name" value="Immunoglobulins"/>
    <property type="match status" value="2"/>
</dbReference>
<protein>
    <recommendedName>
        <fullName evidence="4">Dystroglycan-type cadherin-like domain-containing protein</fullName>
    </recommendedName>
</protein>
<dbReference type="OrthoDB" id="414243at2759"/>
<evidence type="ECO:0000256" key="2">
    <source>
        <dbReference type="SAM" id="Phobius"/>
    </source>
</evidence>
<evidence type="ECO:0000256" key="1">
    <source>
        <dbReference type="SAM" id="MobiDB-lite"/>
    </source>
</evidence>
<evidence type="ECO:0000313" key="5">
    <source>
        <dbReference type="EMBL" id="KIK20798.1"/>
    </source>
</evidence>
<dbReference type="GO" id="GO:0016011">
    <property type="term" value="C:dystroglycan complex"/>
    <property type="evidence" value="ECO:0007669"/>
    <property type="project" value="TreeGrafter"/>
</dbReference>
<name>A0A0C9ZLR2_9AGAM</name>